<keyword evidence="4" id="KW-1185">Reference proteome</keyword>
<reference evidence="3" key="1">
    <citation type="submission" date="2020-07" db="EMBL/GenBank/DDBJ databases">
        <authorList>
            <person name="Pettersson B.M.F."/>
            <person name="Behra P.R.K."/>
            <person name="Ramesh M."/>
            <person name="Das S."/>
            <person name="Dasgupta S."/>
            <person name="Kirsebom L.A."/>
        </authorList>
    </citation>
    <scope>NUCLEOTIDE SEQUENCE</scope>
    <source>
        <strain evidence="3">DSM 44838</strain>
    </source>
</reference>
<proteinExistence type="predicted"/>
<protein>
    <submittedName>
        <fullName evidence="3">Uncharacterized protein</fullName>
    </submittedName>
</protein>
<feature type="signal peptide" evidence="2">
    <location>
        <begin position="1"/>
        <end position="32"/>
    </location>
</feature>
<feature type="chain" id="PRO_5040844436" evidence="2">
    <location>
        <begin position="33"/>
        <end position="85"/>
    </location>
</feature>
<name>A0A9X2YWA4_9MYCO</name>
<keyword evidence="2" id="KW-0732">Signal</keyword>
<sequence>MNRKNMKVIAASVGAGAVIAGGALTAASTSWAEPEPSTPGPVPTEEATIGETTTETAPPTTPTTSSAVPEIEGPAALPPEQEGAL</sequence>
<reference evidence="3" key="2">
    <citation type="journal article" date="2022" name="BMC Genomics">
        <title>Comparative genome analysis of mycobacteria focusing on tRNA and non-coding RNA.</title>
        <authorList>
            <person name="Behra P.R.K."/>
            <person name="Pettersson B.M.F."/>
            <person name="Ramesh M."/>
            <person name="Das S."/>
            <person name="Dasgupta S."/>
            <person name="Kirsebom L.A."/>
        </authorList>
    </citation>
    <scope>NUCLEOTIDE SEQUENCE</scope>
    <source>
        <strain evidence="3">DSM 44838</strain>
    </source>
</reference>
<feature type="region of interest" description="Disordered" evidence="1">
    <location>
        <begin position="27"/>
        <end position="85"/>
    </location>
</feature>
<evidence type="ECO:0000256" key="2">
    <source>
        <dbReference type="SAM" id="SignalP"/>
    </source>
</evidence>
<evidence type="ECO:0000313" key="4">
    <source>
        <dbReference type="Proteomes" id="UP001141629"/>
    </source>
</evidence>
<evidence type="ECO:0000313" key="3">
    <source>
        <dbReference type="EMBL" id="MCV7419890.1"/>
    </source>
</evidence>
<organism evidence="3 4">
    <name type="scientific">Mycobacterium yunnanensis</name>
    <dbReference type="NCBI Taxonomy" id="368477"/>
    <lineage>
        <taxon>Bacteria</taxon>
        <taxon>Bacillati</taxon>
        <taxon>Actinomycetota</taxon>
        <taxon>Actinomycetes</taxon>
        <taxon>Mycobacteriales</taxon>
        <taxon>Mycobacteriaceae</taxon>
        <taxon>Mycobacterium</taxon>
    </lineage>
</organism>
<dbReference type="EMBL" id="JACKVK010000003">
    <property type="protein sequence ID" value="MCV7419890.1"/>
    <property type="molecule type" value="Genomic_DNA"/>
</dbReference>
<accession>A0A9X2YWA4</accession>
<feature type="compositionally biased region" description="Low complexity" evidence="1">
    <location>
        <begin position="43"/>
        <end position="64"/>
    </location>
</feature>
<dbReference type="AlphaFoldDB" id="A0A9X2YWA4"/>
<gene>
    <name evidence="3" type="ORF">H7K45_04990</name>
</gene>
<comment type="caution">
    <text evidence="3">The sequence shown here is derived from an EMBL/GenBank/DDBJ whole genome shotgun (WGS) entry which is preliminary data.</text>
</comment>
<dbReference type="RefSeq" id="WP_263994667.1">
    <property type="nucleotide sequence ID" value="NZ_JACKVK010000003.1"/>
</dbReference>
<dbReference type="Proteomes" id="UP001141629">
    <property type="component" value="Unassembled WGS sequence"/>
</dbReference>
<evidence type="ECO:0000256" key="1">
    <source>
        <dbReference type="SAM" id="MobiDB-lite"/>
    </source>
</evidence>